<sequence>MNKKLRRDLRDLSFSLLPLRSSEGAADLRCSARAYLKSPILREGCDCSVTLKSSSRDRELSLRDLEFFLRQNLLRRGREYSSHHAGPLLAVCASHSPSEGAVVGDVGCRTPVLYSTRSTVLNSRSCTLDSPYDLHSLVFAARFPPGVELFLRQN</sequence>
<gene>
    <name evidence="1" type="ORF">EXIGLDRAFT_752341</name>
</gene>
<accession>A0A165EM64</accession>
<name>A0A165EM64_EXIGL</name>
<dbReference type="AlphaFoldDB" id="A0A165EM64"/>
<proteinExistence type="predicted"/>
<dbReference type="InParanoid" id="A0A165EM64"/>
<keyword evidence="2" id="KW-1185">Reference proteome</keyword>
<dbReference type="EMBL" id="KV426131">
    <property type="protein sequence ID" value="KZV87265.1"/>
    <property type="molecule type" value="Genomic_DNA"/>
</dbReference>
<organism evidence="1 2">
    <name type="scientific">Exidia glandulosa HHB12029</name>
    <dbReference type="NCBI Taxonomy" id="1314781"/>
    <lineage>
        <taxon>Eukaryota</taxon>
        <taxon>Fungi</taxon>
        <taxon>Dikarya</taxon>
        <taxon>Basidiomycota</taxon>
        <taxon>Agaricomycotina</taxon>
        <taxon>Agaricomycetes</taxon>
        <taxon>Auriculariales</taxon>
        <taxon>Exidiaceae</taxon>
        <taxon>Exidia</taxon>
    </lineage>
</organism>
<evidence type="ECO:0000313" key="2">
    <source>
        <dbReference type="Proteomes" id="UP000077266"/>
    </source>
</evidence>
<evidence type="ECO:0000313" key="1">
    <source>
        <dbReference type="EMBL" id="KZV87265.1"/>
    </source>
</evidence>
<reference evidence="1 2" key="1">
    <citation type="journal article" date="2016" name="Mol. Biol. Evol.">
        <title>Comparative Genomics of Early-Diverging Mushroom-Forming Fungi Provides Insights into the Origins of Lignocellulose Decay Capabilities.</title>
        <authorList>
            <person name="Nagy L.G."/>
            <person name="Riley R."/>
            <person name="Tritt A."/>
            <person name="Adam C."/>
            <person name="Daum C."/>
            <person name="Floudas D."/>
            <person name="Sun H."/>
            <person name="Yadav J.S."/>
            <person name="Pangilinan J."/>
            <person name="Larsson K.H."/>
            <person name="Matsuura K."/>
            <person name="Barry K."/>
            <person name="Labutti K."/>
            <person name="Kuo R."/>
            <person name="Ohm R.A."/>
            <person name="Bhattacharya S.S."/>
            <person name="Shirouzu T."/>
            <person name="Yoshinaga Y."/>
            <person name="Martin F.M."/>
            <person name="Grigoriev I.V."/>
            <person name="Hibbett D.S."/>
        </authorList>
    </citation>
    <scope>NUCLEOTIDE SEQUENCE [LARGE SCALE GENOMIC DNA]</scope>
    <source>
        <strain evidence="1 2">HHB12029</strain>
    </source>
</reference>
<dbReference type="Proteomes" id="UP000077266">
    <property type="component" value="Unassembled WGS sequence"/>
</dbReference>
<protein>
    <submittedName>
        <fullName evidence="1">Uncharacterized protein</fullName>
    </submittedName>
</protein>